<dbReference type="Gene3D" id="3.20.20.70">
    <property type="entry name" value="Aldolase class I"/>
    <property type="match status" value="1"/>
</dbReference>
<keyword evidence="7" id="KW-0408">Iron</keyword>
<comment type="caution">
    <text evidence="12">The sequence shown here is derived from an EMBL/GenBank/DDBJ whole genome shotgun (WGS) entry which is preliminary data.</text>
</comment>
<dbReference type="Pfam" id="PF22615">
    <property type="entry name" value="IPMS_D2"/>
    <property type="match status" value="1"/>
</dbReference>
<dbReference type="EMBL" id="PNEN01000402">
    <property type="protein sequence ID" value="PPJ59266.1"/>
    <property type="molecule type" value="Genomic_DNA"/>
</dbReference>
<dbReference type="PROSITE" id="PS00816">
    <property type="entry name" value="AIPM_HOMOCIT_SYNTH_2"/>
    <property type="match status" value="1"/>
</dbReference>
<evidence type="ECO:0000256" key="6">
    <source>
        <dbReference type="ARBA" id="ARBA00022723"/>
    </source>
</evidence>
<evidence type="ECO:0000313" key="12">
    <source>
        <dbReference type="EMBL" id="PPJ59266.1"/>
    </source>
</evidence>
<protein>
    <recommendedName>
        <fullName evidence="4">2-isopropylmalate synthase</fullName>
        <ecNumber evidence="4">2.3.3.13</ecNumber>
    </recommendedName>
</protein>
<dbReference type="PANTHER" id="PTHR46911">
    <property type="match status" value="1"/>
</dbReference>
<comment type="similarity">
    <text evidence="2">Belongs to the aconitase/IPM isomerase family.</text>
</comment>
<keyword evidence="9" id="KW-0456">Lyase</keyword>
<reference evidence="13" key="1">
    <citation type="journal article" date="2017" name="bioRxiv">
        <title>Conservation of a gene cluster reveals novel cercosporin biosynthetic mechanisms and extends production to the genus Colletotrichum.</title>
        <authorList>
            <person name="de Jonge R."/>
            <person name="Ebert M.K."/>
            <person name="Huitt-Roehl C.R."/>
            <person name="Pal P."/>
            <person name="Suttle J.C."/>
            <person name="Spanner R.E."/>
            <person name="Neubauer J.D."/>
            <person name="Jurick W.M.II."/>
            <person name="Stott K.A."/>
            <person name="Secor G.A."/>
            <person name="Thomma B.P.H.J."/>
            <person name="Van de Peer Y."/>
            <person name="Townsend C.A."/>
            <person name="Bolton M.D."/>
        </authorList>
    </citation>
    <scope>NUCLEOTIDE SEQUENCE [LARGE SCALE GENOMIC DNA]</scope>
    <source>
        <strain evidence="13">CBS538.71</strain>
    </source>
</reference>
<dbReference type="InterPro" id="IPR033940">
    <property type="entry name" value="IPMI_Swivel"/>
</dbReference>
<dbReference type="InterPro" id="IPR002034">
    <property type="entry name" value="AIPM/Hcit_synth_CS"/>
</dbReference>
<keyword evidence="6" id="KW-0479">Metal-binding</keyword>
<dbReference type="SUPFAM" id="SSF52016">
    <property type="entry name" value="LeuD/IlvD-like"/>
    <property type="match status" value="1"/>
</dbReference>
<evidence type="ECO:0000256" key="10">
    <source>
        <dbReference type="SAM" id="MobiDB-lite"/>
    </source>
</evidence>
<dbReference type="InterPro" id="IPR011827">
    <property type="entry name" value="LeuD_type2/HacB/DmdB"/>
</dbReference>
<dbReference type="PROSITE" id="PS00815">
    <property type="entry name" value="AIPM_HOMOCIT_SYNTH_1"/>
    <property type="match status" value="1"/>
</dbReference>
<feature type="region of interest" description="Disordered" evidence="10">
    <location>
        <begin position="1246"/>
        <end position="1267"/>
    </location>
</feature>
<dbReference type="Pfam" id="PF00330">
    <property type="entry name" value="Aconitase"/>
    <property type="match status" value="2"/>
</dbReference>
<dbReference type="EC" id="2.3.3.13" evidence="4"/>
<evidence type="ECO:0000256" key="4">
    <source>
        <dbReference type="ARBA" id="ARBA00012973"/>
    </source>
</evidence>
<dbReference type="CDD" id="cd01577">
    <property type="entry name" value="IPMI_Swivel"/>
    <property type="match status" value="1"/>
</dbReference>
<dbReference type="OrthoDB" id="419183at2759"/>
<dbReference type="Pfam" id="PF00682">
    <property type="entry name" value="HMGL-like"/>
    <property type="match status" value="1"/>
</dbReference>
<gene>
    <name evidence="12" type="ORF">CBER1_11793</name>
</gene>
<evidence type="ECO:0000256" key="7">
    <source>
        <dbReference type="ARBA" id="ARBA00023004"/>
    </source>
</evidence>
<keyword evidence="8" id="KW-0411">Iron-sulfur</keyword>
<dbReference type="NCBIfam" id="NF002991">
    <property type="entry name" value="PRK03739.1"/>
    <property type="match status" value="1"/>
</dbReference>
<keyword evidence="13" id="KW-1185">Reference proteome</keyword>
<dbReference type="GO" id="GO:0016836">
    <property type="term" value="F:hydro-lyase activity"/>
    <property type="evidence" value="ECO:0007669"/>
    <property type="project" value="InterPro"/>
</dbReference>
<dbReference type="PANTHER" id="PTHR46911:SF1">
    <property type="entry name" value="2-ISOPROPYLMALATE SYNTHASE"/>
    <property type="match status" value="1"/>
</dbReference>
<evidence type="ECO:0000259" key="11">
    <source>
        <dbReference type="PROSITE" id="PS50991"/>
    </source>
</evidence>
<dbReference type="InterPro" id="IPR000891">
    <property type="entry name" value="PYR_CT"/>
</dbReference>
<dbReference type="Gene3D" id="3.20.19.10">
    <property type="entry name" value="Aconitase, domain 4"/>
    <property type="match status" value="1"/>
</dbReference>
<accession>A0A2S6CHP1</accession>
<dbReference type="PRINTS" id="PR00415">
    <property type="entry name" value="ACONITASE"/>
</dbReference>
<dbReference type="Proteomes" id="UP000237631">
    <property type="component" value="Unassembled WGS sequence"/>
</dbReference>
<evidence type="ECO:0000256" key="9">
    <source>
        <dbReference type="ARBA" id="ARBA00023239"/>
    </source>
</evidence>
<dbReference type="STRING" id="357750.A0A2S6CHP1"/>
<dbReference type="InterPro" id="IPR001030">
    <property type="entry name" value="Acoase/IPM_deHydtase_lsu_aba"/>
</dbReference>
<organism evidence="12 13">
    <name type="scientific">Cercospora berteroae</name>
    <dbReference type="NCBI Taxonomy" id="357750"/>
    <lineage>
        <taxon>Eukaryota</taxon>
        <taxon>Fungi</taxon>
        <taxon>Dikarya</taxon>
        <taxon>Ascomycota</taxon>
        <taxon>Pezizomycotina</taxon>
        <taxon>Dothideomycetes</taxon>
        <taxon>Dothideomycetidae</taxon>
        <taxon>Mycosphaerellales</taxon>
        <taxon>Mycosphaerellaceae</taxon>
        <taxon>Cercospora</taxon>
    </lineage>
</organism>
<dbReference type="InterPro" id="IPR015928">
    <property type="entry name" value="Aconitase/3IPM_dehydase_swvl"/>
</dbReference>
<evidence type="ECO:0000256" key="1">
    <source>
        <dbReference type="ARBA" id="ARBA00000064"/>
    </source>
</evidence>
<evidence type="ECO:0000256" key="8">
    <source>
        <dbReference type="ARBA" id="ARBA00023014"/>
    </source>
</evidence>
<dbReference type="GO" id="GO:0051536">
    <property type="term" value="F:iron-sulfur cluster binding"/>
    <property type="evidence" value="ECO:0007669"/>
    <property type="project" value="UniProtKB-KW"/>
</dbReference>
<comment type="catalytic activity">
    <reaction evidence="1">
        <text>3-methyl-2-oxobutanoate + acetyl-CoA + H2O = (2S)-2-isopropylmalate + CoA + H(+)</text>
        <dbReference type="Rhea" id="RHEA:21524"/>
        <dbReference type="ChEBI" id="CHEBI:1178"/>
        <dbReference type="ChEBI" id="CHEBI:11851"/>
        <dbReference type="ChEBI" id="CHEBI:15377"/>
        <dbReference type="ChEBI" id="CHEBI:15378"/>
        <dbReference type="ChEBI" id="CHEBI:57287"/>
        <dbReference type="ChEBI" id="CHEBI:57288"/>
        <dbReference type="EC" id="2.3.3.13"/>
    </reaction>
</comment>
<dbReference type="SUPFAM" id="SSF53732">
    <property type="entry name" value="Aconitase iron-sulfur domain"/>
    <property type="match status" value="1"/>
</dbReference>
<evidence type="ECO:0000256" key="3">
    <source>
        <dbReference type="ARBA" id="ARBA00009767"/>
    </source>
</evidence>
<dbReference type="SUPFAM" id="SSF51569">
    <property type="entry name" value="Aldolase"/>
    <property type="match status" value="1"/>
</dbReference>
<keyword evidence="5" id="KW-0808">Transferase</keyword>
<dbReference type="Pfam" id="PF00694">
    <property type="entry name" value="Aconitase_C"/>
    <property type="match status" value="1"/>
</dbReference>
<dbReference type="GO" id="GO:0003852">
    <property type="term" value="F:2-isopropylmalate synthase activity"/>
    <property type="evidence" value="ECO:0007669"/>
    <property type="project" value="UniProtKB-EC"/>
</dbReference>
<evidence type="ECO:0000313" key="13">
    <source>
        <dbReference type="Proteomes" id="UP000237631"/>
    </source>
</evidence>
<sequence length="1300" mass="141873">MSADRSSNWKAKYGGRIPTFRHENRRWPDNVLEKSPVLFSTDLRDGNQALRNPLTFEFKLRMYHLLLSMGFKEIEVGMPCANRSEYEFIRHLVDTDLIPAGVLIQAITPCSEPAVKRTIESLHGASQAVIFTYLPSSDNYRETVTGDSEKEWIARAVRVTKFARSITSTGMYSMRTKWTFNFGFEDYSNARLEAVVRCADAVKAAWSPSPQHKMLFAIAASVESSTANVFADQIERFCQNVSERSCWRLSVHTHNDRGGAVAAAELASLAGADRVEGCLFGNGERAGNMDLVTYGLNRMTEGIDCGIDFTRLRDARQVYQDVVGIPIHPRTPYSGSYFLKAFSGGHQDAIVKGIERRASAEKANTPNAFWPQWKVPYLPIDPVDIGEDIESSIEINSQSGKSGVRWVLGSRIGPVPITDAAKTAETVKERSVSLGRALSWQEVCQAYEDLHPGRTRSTIFLQQLLSKLQNVRQVKIDLDTSGVLAESLGPQAVLTALALELFQRGYMPEEQSILHVADLCNAEIEAGGLGLHGCLWADVPAECLDRILELVGSWLRAISFQMRAGPDQSLPLRRAARQPMTLTGKILAQHATAASCDNTITAGDVLLLNVDWIIASELSWTGMKRSMTSVGMKPTAWRNDRFWLTADHAVDPRLHAKASVRSLMAGVEEARKELEMTENQGSNYTILHTEFVRERAEPGMLVLGSDSHTCSAGAVSALAIGLGAADVMTALATGKTWLRVPESVRVDFIGEPPWYIGGKDIVLYILRQLKRNTIAADRVVEFGGSGAAALSCDARFAICNMCTELGAITGIFEPDTVVHAYVQGRRKRLYKSNSSYFAADPDAAYFARVTVDLSQVQSYIALYPNPDDIHEITCELGKRFDGIFIGACTTTEEDLILAGLVLQAGLSRGLPLLPGRRLVVPGSLPIVRNLRQLGLLEVFDRCGYERPAPGCSMCLGISADVAPAGTTWLSTQNRNFENRMGKGAIGHLCSAAVAAASSFSMTLTDASDLLGDVSYAAYTAHLMQVSGHKRQSGLALKPLELIEPDLHDCMRLLPPIEGDKHGAVVQGQPGIIASRLYRLGDFVDTDAIIPAVACLGDPSDETLGEHCLEISVPSFRESVHNGQQVVVAGHGFGCGSSREEAPRALRGLGVRCVVARSFAYIFARNMPNIGMLAICLNDDEFFAAAAHGESIAIDTALLQVAVGGRTWSFTLNDIERQLLRVGGLTMVLKEHGEQLFAATSSTANGLNEEREARPLSQQQHQHDTDAMASALCSPSSALSLPARRICTESLWAEAMDDLSW</sequence>
<feature type="domain" description="Pyruvate carboxyltransferase" evidence="11">
    <location>
        <begin position="36"/>
        <end position="313"/>
    </location>
</feature>
<dbReference type="GO" id="GO:0009098">
    <property type="term" value="P:L-leucine biosynthetic process"/>
    <property type="evidence" value="ECO:0007669"/>
    <property type="project" value="TreeGrafter"/>
</dbReference>
<dbReference type="GO" id="GO:0046872">
    <property type="term" value="F:metal ion binding"/>
    <property type="evidence" value="ECO:0007669"/>
    <property type="project" value="UniProtKB-KW"/>
</dbReference>
<dbReference type="PROSITE" id="PS50991">
    <property type="entry name" value="PYR_CT"/>
    <property type="match status" value="1"/>
</dbReference>
<proteinExistence type="inferred from homology"/>
<dbReference type="InterPro" id="IPR054692">
    <property type="entry name" value="LeuA-like_post-cat"/>
</dbReference>
<name>A0A2S6CHP1_9PEZI</name>
<evidence type="ECO:0000256" key="5">
    <source>
        <dbReference type="ARBA" id="ARBA00022679"/>
    </source>
</evidence>
<dbReference type="InterPro" id="IPR015931">
    <property type="entry name" value="Acnase/IPM_dHydase_lsu_aba_1/3"/>
</dbReference>
<dbReference type="InterPro" id="IPR000573">
    <property type="entry name" value="AconitaseA/IPMdHydase_ssu_swvl"/>
</dbReference>
<dbReference type="GO" id="GO:0005739">
    <property type="term" value="C:mitochondrion"/>
    <property type="evidence" value="ECO:0007669"/>
    <property type="project" value="TreeGrafter"/>
</dbReference>
<dbReference type="Gene3D" id="3.30.499.10">
    <property type="entry name" value="Aconitase, domain 3"/>
    <property type="match status" value="2"/>
</dbReference>
<dbReference type="NCBIfam" id="TIGR02087">
    <property type="entry name" value="LEUD_arch"/>
    <property type="match status" value="1"/>
</dbReference>
<comment type="similarity">
    <text evidence="3">Belongs to the alpha-IPM synthase/homocitrate synthase family. LeuA type 2 subfamily.</text>
</comment>
<evidence type="ECO:0000256" key="2">
    <source>
        <dbReference type="ARBA" id="ARBA00007185"/>
    </source>
</evidence>
<dbReference type="InterPro" id="IPR013785">
    <property type="entry name" value="Aldolase_TIM"/>
</dbReference>
<dbReference type="InterPro" id="IPR036008">
    <property type="entry name" value="Aconitase_4Fe-4S_dom"/>
</dbReference>